<evidence type="ECO:0000313" key="1">
    <source>
        <dbReference type="EMBL" id="UOB19457.1"/>
    </source>
</evidence>
<dbReference type="GO" id="GO:0016787">
    <property type="term" value="F:hydrolase activity"/>
    <property type="evidence" value="ECO:0007669"/>
    <property type="project" value="UniProtKB-KW"/>
</dbReference>
<dbReference type="InterPro" id="IPR029058">
    <property type="entry name" value="AB_hydrolase_fold"/>
</dbReference>
<proteinExistence type="predicted"/>
<reference evidence="1" key="1">
    <citation type="submission" date="2022-03" db="EMBL/GenBank/DDBJ databases">
        <title>Description of Abyssus ytuae gen. nov., sp. nov., a novel member of the family Flavobacteriaceae isolated from the sediment of Mariana Trench.</title>
        <authorList>
            <person name="Zhang J."/>
            <person name="Xu X."/>
        </authorList>
    </citation>
    <scope>NUCLEOTIDE SEQUENCE</scope>
    <source>
        <strain evidence="1">MT3330</strain>
    </source>
</reference>
<dbReference type="KEGG" id="fbm:MQE35_02790"/>
<dbReference type="SUPFAM" id="SSF53474">
    <property type="entry name" value="alpha/beta-Hydrolases"/>
    <property type="match status" value="1"/>
</dbReference>
<organism evidence="1 2">
    <name type="scientific">Abyssalbus ytuae</name>
    <dbReference type="NCBI Taxonomy" id="2926907"/>
    <lineage>
        <taxon>Bacteria</taxon>
        <taxon>Pseudomonadati</taxon>
        <taxon>Bacteroidota</taxon>
        <taxon>Flavobacteriia</taxon>
        <taxon>Flavobacteriales</taxon>
        <taxon>Flavobacteriaceae</taxon>
        <taxon>Abyssalbus</taxon>
    </lineage>
</organism>
<dbReference type="EMBL" id="CP094358">
    <property type="protein sequence ID" value="UOB19457.1"/>
    <property type="molecule type" value="Genomic_DNA"/>
</dbReference>
<gene>
    <name evidence="1" type="ORF">MQE35_02790</name>
</gene>
<sequence length="208" mass="23859">MPGMAANISIFDNIKLPDDSFEMHFLEWLIPEKNETISHYAKRLTQKVSHPFPVLIGVSFGGIIVQEMAKHIPVKKIIIISSVKSNKELPKRMIFAKYTKAYKILPTGLVNNVEVLAKFTFGKVKRLDLYEKYLSVRDKQYIDWSIQQLVNWQQSAPDNGVVHIHGERDAVFPISNINSCIVLKGGTHIMIINKFKWFNENLPRIILA</sequence>
<keyword evidence="2" id="KW-1185">Reference proteome</keyword>
<keyword evidence="1" id="KW-0378">Hydrolase</keyword>
<dbReference type="Gene3D" id="3.40.50.1820">
    <property type="entry name" value="alpha/beta hydrolase"/>
    <property type="match status" value="1"/>
</dbReference>
<dbReference type="RefSeq" id="WP_255846073.1">
    <property type="nucleotide sequence ID" value="NZ_CP094358.1"/>
</dbReference>
<accession>A0A9E6ZP37</accession>
<name>A0A9E6ZP37_9FLAO</name>
<dbReference type="Proteomes" id="UP000831290">
    <property type="component" value="Chromosome"/>
</dbReference>
<evidence type="ECO:0000313" key="2">
    <source>
        <dbReference type="Proteomes" id="UP000831290"/>
    </source>
</evidence>
<dbReference type="AlphaFoldDB" id="A0A9E6ZP37"/>
<protein>
    <submittedName>
        <fullName evidence="1">Alpha/beta hydrolase</fullName>
    </submittedName>
</protein>